<reference evidence="1" key="1">
    <citation type="submission" date="2021-06" db="EMBL/GenBank/DDBJ databases">
        <title>Parelaphostrongylus tenuis whole genome reference sequence.</title>
        <authorList>
            <person name="Garwood T.J."/>
            <person name="Larsen P.A."/>
            <person name="Fountain-Jones N.M."/>
            <person name="Garbe J.R."/>
            <person name="Macchietto M.G."/>
            <person name="Kania S.A."/>
            <person name="Gerhold R.W."/>
            <person name="Richards J.E."/>
            <person name="Wolf T.M."/>
        </authorList>
    </citation>
    <scope>NUCLEOTIDE SEQUENCE</scope>
    <source>
        <strain evidence="1">MNPRO001-30</strain>
        <tissue evidence="1">Meninges</tissue>
    </source>
</reference>
<organism evidence="1 2">
    <name type="scientific">Parelaphostrongylus tenuis</name>
    <name type="common">Meningeal worm</name>
    <dbReference type="NCBI Taxonomy" id="148309"/>
    <lineage>
        <taxon>Eukaryota</taxon>
        <taxon>Metazoa</taxon>
        <taxon>Ecdysozoa</taxon>
        <taxon>Nematoda</taxon>
        <taxon>Chromadorea</taxon>
        <taxon>Rhabditida</taxon>
        <taxon>Rhabditina</taxon>
        <taxon>Rhabditomorpha</taxon>
        <taxon>Strongyloidea</taxon>
        <taxon>Metastrongylidae</taxon>
        <taxon>Parelaphostrongylus</taxon>
    </lineage>
</organism>
<evidence type="ECO:0000313" key="1">
    <source>
        <dbReference type="EMBL" id="KAJ1355642.1"/>
    </source>
</evidence>
<keyword evidence="2" id="KW-1185">Reference proteome</keyword>
<gene>
    <name evidence="1" type="ORF">KIN20_013135</name>
</gene>
<accession>A0AAD5MVP1</accession>
<evidence type="ECO:0000313" key="2">
    <source>
        <dbReference type="Proteomes" id="UP001196413"/>
    </source>
</evidence>
<comment type="caution">
    <text evidence="1">The sequence shown here is derived from an EMBL/GenBank/DDBJ whole genome shotgun (WGS) entry which is preliminary data.</text>
</comment>
<dbReference type="Proteomes" id="UP001196413">
    <property type="component" value="Unassembled WGS sequence"/>
</dbReference>
<dbReference type="EMBL" id="JAHQIW010002537">
    <property type="protein sequence ID" value="KAJ1355642.1"/>
    <property type="molecule type" value="Genomic_DNA"/>
</dbReference>
<proteinExistence type="predicted"/>
<name>A0AAD5MVP1_PARTN</name>
<sequence length="102" mass="11839">MLNQLVFLVDVVDNGIFQEAARHLEKTQVDSDFGILCAELKNSLILAKTGIMREGGDVGNQTQQQRQRRFLQQNKYPSRMNIKHASYYMDHYMNEEAFTLDI</sequence>
<protein>
    <submittedName>
        <fullName evidence="1">Uncharacterized protein</fullName>
    </submittedName>
</protein>
<dbReference type="AlphaFoldDB" id="A0AAD5MVP1"/>